<dbReference type="GO" id="GO:0003924">
    <property type="term" value="F:GTPase activity"/>
    <property type="evidence" value="ECO:0007669"/>
    <property type="project" value="InterPro"/>
</dbReference>
<evidence type="ECO:0000313" key="4">
    <source>
        <dbReference type="Proteomes" id="UP000316621"/>
    </source>
</evidence>
<dbReference type="SUPFAM" id="SSF52540">
    <property type="entry name" value="P-loop containing nucleoside triphosphate hydrolases"/>
    <property type="match status" value="1"/>
</dbReference>
<feature type="domain" description="Ribosome biogenesis protein BMS1/TSR1 C-terminal" evidence="2">
    <location>
        <begin position="235"/>
        <end position="526"/>
    </location>
</feature>
<protein>
    <recommendedName>
        <fullName evidence="5">Bms1-type G domain-containing protein</fullName>
    </recommendedName>
</protein>
<reference evidence="3 4" key="1">
    <citation type="journal article" date="2018" name="Science">
        <title>The opium poppy genome and morphinan production.</title>
        <authorList>
            <person name="Guo L."/>
            <person name="Winzer T."/>
            <person name="Yang X."/>
            <person name="Li Y."/>
            <person name="Ning Z."/>
            <person name="He Z."/>
            <person name="Teodor R."/>
            <person name="Lu Y."/>
            <person name="Bowser T.A."/>
            <person name="Graham I.A."/>
            <person name="Ye K."/>
        </authorList>
    </citation>
    <scope>NUCLEOTIDE SEQUENCE [LARGE SCALE GENOMIC DNA]</scope>
    <source>
        <strain evidence="4">cv. HN1</strain>
        <tissue evidence="3">Leaves</tissue>
    </source>
</reference>
<dbReference type="GO" id="GO:0005525">
    <property type="term" value="F:GTP binding"/>
    <property type="evidence" value="ECO:0007669"/>
    <property type="project" value="InterPro"/>
</dbReference>
<keyword evidence="4" id="KW-1185">Reference proteome</keyword>
<name>A0A4Y7I8L0_PAPSO</name>
<dbReference type="AlphaFoldDB" id="A0A4Y7I8L0"/>
<dbReference type="SMART" id="SM01362">
    <property type="entry name" value="DUF663"/>
    <property type="match status" value="1"/>
</dbReference>
<dbReference type="InterPro" id="IPR000795">
    <property type="entry name" value="T_Tr_GTP-bd_dom"/>
</dbReference>
<dbReference type="Gene3D" id="3.40.50.300">
    <property type="entry name" value="P-loop containing nucleotide triphosphate hydrolases"/>
    <property type="match status" value="1"/>
</dbReference>
<sequence length="751" mass="83572">MAVVDHSAFSIFRGQRLYDDEPPLNKNTNDVELHRRIHDPTPYIVVVQGPRNVGKSLLIDSLAENNLTRLGHFCSSPRVTPSTDSHRITLPVTTTSGKDILLQFVECPDDISGMIDAAKYADVAILMVDASYGFEMETFEFRNLLQVHGFPKVIGVLTHLDKVDQHKLLKVKQRLEDHFCTEICEGAKVFSLCGLEDGLYKMLEIYGLAEMLSDSQFLPLSWRAEHPYVLVDHFEDVTPERVHGHKQFNRNLSLYGYLRGSDIKKGAKVHIAGAGDFSLAGITNLDDHYCDPYPLFVVGQSYFKTGNYLRLDILDVPPEIVENFDSHHPILVGGIILEEEKSGFMLVKLRRHSWHMNLFMSGVPITISAGWRRYQTNAIYAMENENGQHQLLTRTPENKDCLAVIWGPLAPPKTRIVAVLNKFYCFKNKVAFRIMAKGVVLDFKDDTQILLEVGRIGTFVPSGKSAHIMFEPKLQIDRTCCNPLCCFRSFYVLHCCPMYYLVAGGEVFECTFEDRIPSGDTILFPVLASLVLPSVFQQLNLLVKPLELAIDAAVDDITVAAIIASAAAAAIDASIVASLAVGSVVGKDELAVSYKEVAPSRQMLDLRRGVVIHEGECGFVTSSNPLELFYLSVEKHSLDPSGEEAMFMSSKIQKEKAQAIKGIKEKASKEIKERERCVAREISGEVKDIGSLLATMPSMIKKRKYCAAWEISGEGKGKESLVQPGEEAKVVADAAAAELFLRLYGRMAVSM</sequence>
<dbReference type="EMBL" id="CM010715">
    <property type="protein sequence ID" value="RZC45273.1"/>
    <property type="molecule type" value="Genomic_DNA"/>
</dbReference>
<dbReference type="Pfam" id="PF04950">
    <property type="entry name" value="RIBIOP_C"/>
    <property type="match status" value="1"/>
</dbReference>
<proteinExistence type="predicted"/>
<dbReference type="InterPro" id="IPR039761">
    <property type="entry name" value="Bms1/Tsr1"/>
</dbReference>
<dbReference type="InterPro" id="IPR007034">
    <property type="entry name" value="BMS1_TSR1_C"/>
</dbReference>
<dbReference type="GO" id="GO:0034511">
    <property type="term" value="F:U3 snoRNA binding"/>
    <property type="evidence" value="ECO:0007669"/>
    <property type="project" value="TreeGrafter"/>
</dbReference>
<dbReference type="GO" id="GO:0000462">
    <property type="term" value="P:maturation of SSU-rRNA from tricistronic rRNA transcript (SSU-rRNA, 5.8S rRNA, LSU-rRNA)"/>
    <property type="evidence" value="ECO:0007669"/>
    <property type="project" value="TreeGrafter"/>
</dbReference>
<accession>A0A4Y7I8L0</accession>
<dbReference type="Proteomes" id="UP000316621">
    <property type="component" value="Chromosome 1"/>
</dbReference>
<dbReference type="InterPro" id="IPR027417">
    <property type="entry name" value="P-loop_NTPase"/>
</dbReference>
<dbReference type="SMART" id="SM00785">
    <property type="entry name" value="AARP2CN"/>
    <property type="match status" value="1"/>
</dbReference>
<dbReference type="Pfam" id="PF08142">
    <property type="entry name" value="AARP2CN"/>
    <property type="match status" value="1"/>
</dbReference>
<dbReference type="Pfam" id="PF00009">
    <property type="entry name" value="GTP_EFTU"/>
    <property type="match status" value="1"/>
</dbReference>
<organism evidence="3 4">
    <name type="scientific">Papaver somniferum</name>
    <name type="common">Opium poppy</name>
    <dbReference type="NCBI Taxonomy" id="3469"/>
    <lineage>
        <taxon>Eukaryota</taxon>
        <taxon>Viridiplantae</taxon>
        <taxon>Streptophyta</taxon>
        <taxon>Embryophyta</taxon>
        <taxon>Tracheophyta</taxon>
        <taxon>Spermatophyta</taxon>
        <taxon>Magnoliopsida</taxon>
        <taxon>Ranunculales</taxon>
        <taxon>Papaveraceae</taxon>
        <taxon>Papaveroideae</taxon>
        <taxon>Papaver</taxon>
    </lineage>
</organism>
<dbReference type="GO" id="GO:0000479">
    <property type="term" value="P:endonucleolytic cleavage of tricistronic rRNA transcript (SSU-rRNA, 5.8S rRNA, LSU-rRNA)"/>
    <property type="evidence" value="ECO:0007669"/>
    <property type="project" value="TreeGrafter"/>
</dbReference>
<dbReference type="PANTHER" id="PTHR12858">
    <property type="entry name" value="RIBOSOME BIOGENESIS PROTEIN"/>
    <property type="match status" value="1"/>
</dbReference>
<dbReference type="InterPro" id="IPR012948">
    <property type="entry name" value="AARP2CN"/>
</dbReference>
<dbReference type="PANTHER" id="PTHR12858:SF2">
    <property type="entry name" value="RIBOSOME BIOGENESIS PROTEIN BMS1 HOMOLOG"/>
    <property type="match status" value="1"/>
</dbReference>
<evidence type="ECO:0000259" key="1">
    <source>
        <dbReference type="SMART" id="SM00785"/>
    </source>
</evidence>
<dbReference type="Gramene" id="RZC45273">
    <property type="protein sequence ID" value="RZC45273"/>
    <property type="gene ID" value="C5167_038220"/>
</dbReference>
<gene>
    <name evidence="3" type="ORF">C5167_038220</name>
</gene>
<evidence type="ECO:0008006" key="5">
    <source>
        <dbReference type="Google" id="ProtNLM"/>
    </source>
</evidence>
<feature type="domain" description="AARP2CN" evidence="1">
    <location>
        <begin position="204"/>
        <end position="289"/>
    </location>
</feature>
<evidence type="ECO:0000313" key="3">
    <source>
        <dbReference type="EMBL" id="RZC45273.1"/>
    </source>
</evidence>
<dbReference type="GO" id="GO:0005634">
    <property type="term" value="C:nucleus"/>
    <property type="evidence" value="ECO:0007669"/>
    <property type="project" value="InterPro"/>
</dbReference>
<evidence type="ECO:0000259" key="2">
    <source>
        <dbReference type="SMART" id="SM01362"/>
    </source>
</evidence>
<dbReference type="STRING" id="3469.A0A4Y7I8L0"/>
<dbReference type="GO" id="GO:0030686">
    <property type="term" value="C:90S preribosome"/>
    <property type="evidence" value="ECO:0007669"/>
    <property type="project" value="TreeGrafter"/>
</dbReference>